<evidence type="ECO:0000259" key="10">
    <source>
        <dbReference type="PROSITE" id="PS50119"/>
    </source>
</evidence>
<evidence type="ECO:0000256" key="8">
    <source>
        <dbReference type="SAM" id="MobiDB-lite"/>
    </source>
</evidence>
<evidence type="ECO:0000256" key="3">
    <source>
        <dbReference type="ARBA" id="ARBA00022737"/>
    </source>
</evidence>
<reference evidence="11 12" key="1">
    <citation type="journal article" date="2017" name="Nat. Ecol. Evol.">
        <title>Scallop genome provides insights into evolution of bilaterian karyotype and development.</title>
        <authorList>
            <person name="Wang S."/>
            <person name="Zhang J."/>
            <person name="Jiao W."/>
            <person name="Li J."/>
            <person name="Xun X."/>
            <person name="Sun Y."/>
            <person name="Guo X."/>
            <person name="Huan P."/>
            <person name="Dong B."/>
            <person name="Zhang L."/>
            <person name="Hu X."/>
            <person name="Sun X."/>
            <person name="Wang J."/>
            <person name="Zhao C."/>
            <person name="Wang Y."/>
            <person name="Wang D."/>
            <person name="Huang X."/>
            <person name="Wang R."/>
            <person name="Lv J."/>
            <person name="Li Y."/>
            <person name="Zhang Z."/>
            <person name="Liu B."/>
            <person name="Lu W."/>
            <person name="Hui Y."/>
            <person name="Liang J."/>
            <person name="Zhou Z."/>
            <person name="Hou R."/>
            <person name="Li X."/>
            <person name="Liu Y."/>
            <person name="Li H."/>
            <person name="Ning X."/>
            <person name="Lin Y."/>
            <person name="Zhao L."/>
            <person name="Xing Q."/>
            <person name="Dou J."/>
            <person name="Li Y."/>
            <person name="Mao J."/>
            <person name="Guo H."/>
            <person name="Dou H."/>
            <person name="Li T."/>
            <person name="Mu C."/>
            <person name="Jiang W."/>
            <person name="Fu Q."/>
            <person name="Fu X."/>
            <person name="Miao Y."/>
            <person name="Liu J."/>
            <person name="Yu Q."/>
            <person name="Li R."/>
            <person name="Liao H."/>
            <person name="Li X."/>
            <person name="Kong Y."/>
            <person name="Jiang Z."/>
            <person name="Chourrout D."/>
            <person name="Li R."/>
            <person name="Bao Z."/>
        </authorList>
    </citation>
    <scope>NUCLEOTIDE SEQUENCE [LARGE SCALE GENOMIC DNA]</scope>
    <source>
        <strain evidence="11 12">PY_sf001</strain>
    </source>
</reference>
<feature type="compositionally biased region" description="Polar residues" evidence="8">
    <location>
        <begin position="684"/>
        <end position="707"/>
    </location>
</feature>
<dbReference type="InterPro" id="IPR013083">
    <property type="entry name" value="Znf_RING/FYVE/PHD"/>
</dbReference>
<dbReference type="AlphaFoldDB" id="A0A210QSS3"/>
<name>A0A210QSS3_MIZYE</name>
<organism evidence="11 12">
    <name type="scientific">Mizuhopecten yessoensis</name>
    <name type="common">Japanese scallop</name>
    <name type="synonym">Patinopecten yessoensis</name>
    <dbReference type="NCBI Taxonomy" id="6573"/>
    <lineage>
        <taxon>Eukaryota</taxon>
        <taxon>Metazoa</taxon>
        <taxon>Spiralia</taxon>
        <taxon>Lophotrochozoa</taxon>
        <taxon>Mollusca</taxon>
        <taxon>Bivalvia</taxon>
        <taxon>Autobranchia</taxon>
        <taxon>Pteriomorphia</taxon>
        <taxon>Pectinida</taxon>
        <taxon>Pectinoidea</taxon>
        <taxon>Pectinidae</taxon>
        <taxon>Mizuhopecten</taxon>
    </lineage>
</organism>
<dbReference type="InterPro" id="IPR011042">
    <property type="entry name" value="6-blade_b-propeller_TolB-like"/>
</dbReference>
<evidence type="ECO:0000313" key="11">
    <source>
        <dbReference type="EMBL" id="OWF51758.1"/>
    </source>
</evidence>
<evidence type="ECO:0000256" key="6">
    <source>
        <dbReference type="PROSITE-ProRule" id="PRU00024"/>
    </source>
</evidence>
<dbReference type="GO" id="GO:0008270">
    <property type="term" value="F:zinc ion binding"/>
    <property type="evidence" value="ECO:0007669"/>
    <property type="project" value="UniProtKB-KW"/>
</dbReference>
<evidence type="ECO:0000313" key="12">
    <source>
        <dbReference type="Proteomes" id="UP000242188"/>
    </source>
</evidence>
<dbReference type="InterPro" id="IPR027370">
    <property type="entry name" value="Znf-RING_euk"/>
</dbReference>
<evidence type="ECO:0000256" key="4">
    <source>
        <dbReference type="ARBA" id="ARBA00022771"/>
    </source>
</evidence>
<keyword evidence="4 6" id="KW-0863">Zinc-finger</keyword>
<keyword evidence="2" id="KW-0479">Metal-binding</keyword>
<evidence type="ECO:0000259" key="9">
    <source>
        <dbReference type="PROSITE" id="PS50089"/>
    </source>
</evidence>
<feature type="compositionally biased region" description="Low complexity" evidence="8">
    <location>
        <begin position="673"/>
        <end position="683"/>
    </location>
</feature>
<dbReference type="SUPFAM" id="SSF57850">
    <property type="entry name" value="RING/U-box"/>
    <property type="match status" value="1"/>
</dbReference>
<dbReference type="Pfam" id="PF13445">
    <property type="entry name" value="zf-RING_UBOX"/>
    <property type="match status" value="1"/>
</dbReference>
<dbReference type="Gene3D" id="3.30.40.10">
    <property type="entry name" value="Zinc/RING finger domain, C3HC4 (zinc finger)"/>
    <property type="match status" value="1"/>
</dbReference>
<keyword evidence="12" id="KW-1185">Reference proteome</keyword>
<dbReference type="Pfam" id="PF00643">
    <property type="entry name" value="zf-B_box"/>
    <property type="match status" value="1"/>
</dbReference>
<sequence>MSDIRMAFRKAVNKAKLSEDEQKHVQKCFICNDEFKDPRLLTCYHTFCLDCIKEYIEANCKGDSFKCPLCKTETKLPENGPDEFDKNCFVGDVRAGEGGDRKDKQSCDICGDKSRAASFCYECNQKLCKFCVTFHEKLQTTKDHNVAGLDDAGVRKVKRKPKCPAHEKNELQYFCEECKELICIDCNMTTHKLHKSRDVIEVAEEFRRDLATEINKDEYFQHLEALSDYSKNSKKKRNANEGKEDKLMTSVEAQLEAFQKILNDIKLDFISEISDNGMASDNEEKDGKNTMERRFKSFAAIYFFSKFLLDQGDDTTVVSHTVNLRQRLETLSADDANKNNNASAGGIFFEPGKLDKALLRELFGKLHDPFTKEDNKIGENNERKNESDGKPVFLVKFDCPPGDCVISGIAPTDNEMAWVCIGAEATVHLFSPEGKCEQTVKFSHALDDVTFMSGRGYVTSNGANKVRTVDATGRKTVYTKAEMCVRGIAADKSKNIIIVGCVENDVFFDIKPGDISSIIHIEKEKGITSTPLGRDVPYPARLCLDKKGNIIISDWVEQAVILQDAKGNTVTCYKGDKHNNGEKANFNPRGICVDENGNIYVVDIESDTIQMLDSSGKYQKDVLNKDDGLESPWSIACDASSRLWIGSQNGTIMIFSLSRATTKSENADDGRRATSSRSGGSSRNHSWNDNNKSGSSTPDQRGISGNKSRSETGSKRNSRNNNSGGSSGSNDSRK</sequence>
<feature type="domain" description="B box-type" evidence="10">
    <location>
        <begin position="102"/>
        <end position="149"/>
    </location>
</feature>
<feature type="domain" description="B box-type" evidence="10">
    <location>
        <begin position="158"/>
        <end position="202"/>
    </location>
</feature>
<keyword evidence="3" id="KW-0677">Repeat</keyword>
<evidence type="ECO:0000256" key="1">
    <source>
        <dbReference type="ARBA" id="ARBA00022553"/>
    </source>
</evidence>
<feature type="repeat" description="NHL" evidence="7">
    <location>
        <begin position="587"/>
        <end position="615"/>
    </location>
</feature>
<dbReference type="InterPro" id="IPR017907">
    <property type="entry name" value="Znf_RING_CS"/>
</dbReference>
<dbReference type="SMART" id="SM00336">
    <property type="entry name" value="BBOX"/>
    <property type="match status" value="2"/>
</dbReference>
<evidence type="ECO:0000256" key="2">
    <source>
        <dbReference type="ARBA" id="ARBA00022723"/>
    </source>
</evidence>
<evidence type="ECO:0000256" key="5">
    <source>
        <dbReference type="ARBA" id="ARBA00022833"/>
    </source>
</evidence>
<dbReference type="SUPFAM" id="SSF101898">
    <property type="entry name" value="NHL repeat"/>
    <property type="match status" value="1"/>
</dbReference>
<dbReference type="SMART" id="SM00184">
    <property type="entry name" value="RING"/>
    <property type="match status" value="2"/>
</dbReference>
<comment type="caution">
    <text evidence="11">The sequence shown here is derived from an EMBL/GenBank/DDBJ whole genome shotgun (WGS) entry which is preliminary data.</text>
</comment>
<dbReference type="InterPro" id="IPR000315">
    <property type="entry name" value="Znf_B-box"/>
</dbReference>
<keyword evidence="1" id="KW-0597">Phosphoprotein</keyword>
<feature type="domain" description="RING-type" evidence="9">
    <location>
        <begin position="28"/>
        <end position="71"/>
    </location>
</feature>
<feature type="compositionally biased region" description="Low complexity" evidence="8">
    <location>
        <begin position="719"/>
        <end position="734"/>
    </location>
</feature>
<dbReference type="PANTHER" id="PTHR25462:SF296">
    <property type="entry name" value="MEIOTIC P26, ISOFORM F"/>
    <property type="match status" value="1"/>
</dbReference>
<dbReference type="Proteomes" id="UP000242188">
    <property type="component" value="Unassembled WGS sequence"/>
</dbReference>
<evidence type="ECO:0000256" key="7">
    <source>
        <dbReference type="PROSITE-ProRule" id="PRU00504"/>
    </source>
</evidence>
<protein>
    <submittedName>
        <fullName evidence="11">E3 ubiquitin-protein ligase TRIM56</fullName>
    </submittedName>
</protein>
<dbReference type="PROSITE" id="PS51125">
    <property type="entry name" value="NHL"/>
    <property type="match status" value="1"/>
</dbReference>
<dbReference type="SUPFAM" id="SSF57845">
    <property type="entry name" value="B-box zinc-binding domain"/>
    <property type="match status" value="1"/>
</dbReference>
<dbReference type="PROSITE" id="PS50119">
    <property type="entry name" value="ZF_BBOX"/>
    <property type="match status" value="2"/>
</dbReference>
<dbReference type="PROSITE" id="PS50089">
    <property type="entry name" value="ZF_RING_2"/>
    <property type="match status" value="1"/>
</dbReference>
<dbReference type="PROSITE" id="PS00518">
    <property type="entry name" value="ZF_RING_1"/>
    <property type="match status" value="1"/>
</dbReference>
<dbReference type="InterPro" id="IPR001841">
    <property type="entry name" value="Znf_RING"/>
</dbReference>
<dbReference type="EMBL" id="NEDP02002060">
    <property type="protein sequence ID" value="OWF51758.1"/>
    <property type="molecule type" value="Genomic_DNA"/>
</dbReference>
<dbReference type="Gene3D" id="2.120.10.30">
    <property type="entry name" value="TolB, C-terminal domain"/>
    <property type="match status" value="1"/>
</dbReference>
<gene>
    <name evidence="11" type="ORF">KP79_PYT25578</name>
</gene>
<accession>A0A210QSS3</accession>
<dbReference type="Gene3D" id="3.30.160.60">
    <property type="entry name" value="Classic Zinc Finger"/>
    <property type="match status" value="1"/>
</dbReference>
<feature type="region of interest" description="Disordered" evidence="8">
    <location>
        <begin position="660"/>
        <end position="734"/>
    </location>
</feature>
<dbReference type="PANTHER" id="PTHR25462">
    <property type="entry name" value="BONUS, ISOFORM C-RELATED"/>
    <property type="match status" value="1"/>
</dbReference>
<proteinExistence type="predicted"/>
<dbReference type="InterPro" id="IPR047153">
    <property type="entry name" value="TRIM45/56/19-like"/>
</dbReference>
<keyword evidence="5" id="KW-0862">Zinc</keyword>
<dbReference type="CDD" id="cd19756">
    <property type="entry name" value="Bbox2"/>
    <property type="match status" value="1"/>
</dbReference>
<dbReference type="OrthoDB" id="6075765at2759"/>
<dbReference type="InterPro" id="IPR001258">
    <property type="entry name" value="NHL_repeat"/>
</dbReference>